<dbReference type="EMBL" id="CP002810">
    <property type="protein sequence ID" value="AEG42919.1"/>
    <property type="molecule type" value="Genomic_DNA"/>
</dbReference>
<dbReference type="STRING" id="743718.Isova_0105"/>
<dbReference type="RefSeq" id="WP_013837314.1">
    <property type="nucleotide sequence ID" value="NC_015588.1"/>
</dbReference>
<organism evidence="2">
    <name type="scientific">Isoptericola variabilis (strain 225)</name>
    <dbReference type="NCBI Taxonomy" id="743718"/>
    <lineage>
        <taxon>Bacteria</taxon>
        <taxon>Bacillati</taxon>
        <taxon>Actinomycetota</taxon>
        <taxon>Actinomycetes</taxon>
        <taxon>Micrococcales</taxon>
        <taxon>Promicromonosporaceae</taxon>
        <taxon>Isoptericola</taxon>
    </lineage>
</organism>
<evidence type="ECO:0000313" key="1">
    <source>
        <dbReference type="EMBL" id="AEG42919.1"/>
    </source>
</evidence>
<dbReference type="KEGG" id="iva:Isova_0105"/>
<accession>F6FQV4</accession>
<proteinExistence type="predicted"/>
<evidence type="ECO:0000313" key="2">
    <source>
        <dbReference type="Proteomes" id="UP000009236"/>
    </source>
</evidence>
<dbReference type="AlphaFoldDB" id="F6FQV4"/>
<protein>
    <submittedName>
        <fullName evidence="1">Uncharacterized protein</fullName>
    </submittedName>
</protein>
<gene>
    <name evidence="1" type="ordered locus">Isova_0105</name>
</gene>
<reference evidence="1 2" key="1">
    <citation type="submission" date="2011-05" db="EMBL/GenBank/DDBJ databases">
        <title>Complete sequence of Isoptericola variabilis 225.</title>
        <authorList>
            <consortium name="US DOE Joint Genome Institute"/>
            <person name="Lucas S."/>
            <person name="Han J."/>
            <person name="Lapidus A."/>
            <person name="Cheng J.-F."/>
            <person name="Goodwin L."/>
            <person name="Pitluck S."/>
            <person name="Peters L."/>
            <person name="Mikhailova N."/>
            <person name="Zeytun A."/>
            <person name="Han C."/>
            <person name="Tapia R."/>
            <person name="Land M."/>
            <person name="Hauser L."/>
            <person name="Kyrpides N."/>
            <person name="Ivanova N."/>
            <person name="Pagani I."/>
            <person name="Siebers A."/>
            <person name="Allgaier M."/>
            <person name="Thelen M."/>
            <person name="Hugenholtz P."/>
            <person name="Gladden J."/>
            <person name="Woyke T."/>
        </authorList>
    </citation>
    <scope>NUCLEOTIDE SEQUENCE [LARGE SCALE GENOMIC DNA]</scope>
    <source>
        <strain evidence="2">225</strain>
    </source>
</reference>
<dbReference type="Proteomes" id="UP000009236">
    <property type="component" value="Chromosome"/>
</dbReference>
<dbReference type="eggNOG" id="ENOG5031U92">
    <property type="taxonomic scope" value="Bacteria"/>
</dbReference>
<dbReference type="HOGENOM" id="CLU_1169434_0_0_11"/>
<keyword evidence="2" id="KW-1185">Reference proteome</keyword>
<sequence length="237" mass="24902">MSAPAAVERDNPTRWRLRTRVPDDWVDLAGTSTVEQTLGVIRGSFASTGVELTAHDAGLLRTGLEAWRDLAAKHGLLIHGLVHQGAAYEGPTAIDREIFWDVVGTVTEFSAVDGPLSLMEVVRRVMAARLGFDVDGAYTEVFPTAVGPALGLTTELDLRYRVPGEPDDAEPRTRRVGLAAVVAAPKEGGPGLVLGGWSLDPAQRNGLGMLLAAMAGPATITPVDAEGNATVATTEDG</sequence>
<name>F6FQV4_ISOV2</name>